<dbReference type="OrthoDB" id="2669721at2759"/>
<dbReference type="PANTHER" id="PTHR46579">
    <property type="entry name" value="F5/8 TYPE C DOMAIN-CONTAINING PROTEIN-RELATED"/>
    <property type="match status" value="1"/>
</dbReference>
<name>A0A0D2N128_HYPSF</name>
<dbReference type="EMBL" id="KN817846">
    <property type="protein sequence ID" value="KJA12904.1"/>
    <property type="molecule type" value="Genomic_DNA"/>
</dbReference>
<feature type="non-terminal residue" evidence="1">
    <location>
        <position position="1"/>
    </location>
</feature>
<evidence type="ECO:0000313" key="2">
    <source>
        <dbReference type="Proteomes" id="UP000054270"/>
    </source>
</evidence>
<dbReference type="STRING" id="945553.A0A0D2N128"/>
<dbReference type="InterPro" id="IPR004242">
    <property type="entry name" value="Transposase_21"/>
</dbReference>
<sequence>EAERPNFIPIIEDIKIAREYINALKSASIHSDLSRRWLGEETIEQIQNPPTSPLLVDDPTIRLSLDLYLAVGNASQETYNQARCAIQRRFPDENLLSFFKVKKLVEMLTGITLILEDMCINSCIGFTGPFADHTHCPTCGESRYEPLTSNRDHPTPRKQFHTIPIALQLQALWRSKESATRMRYRQEYTEKILSELENNSGSRTSAFHDFFDGADYLEAVIDQRIKSTDMVLLLSMDGAQLYRNKASECWMYIWIILDHSPQYRYKKRHILPGGFIPGPNKPKNLDSFLFTGLYHLASIQNDGLHIWDALHDKVFVSQPFLALATADGPGMACLNGCVGHQGKVHCRLHCPLKGRHKPGAPQYYPARLKPHNYTVSGCDHDSVNLNVLLSNFNSKEASMRYKRNLLHVEQSPNSAEFKRRRLETGICKPSILLGIQENHILGIPGCFPLDIMHLPALNIPDLFIPLWRGTLDCDPADNKATWTWAVLKNLNVWKAHGKAVADATPYFPGSFDRPPRNPAEKINSGYKAWEFLLYFFGLGPCLFFKVLPDIYWKNYCKLVRGIQILMQEEIFPKELLEAHTMITEFSNEFEELYYQHRTDRLHFIRPCIHTVSHLAPETERIGPGIIYSQWGMERTIGNLGEEIKQHSNPFSNLAQRGLHRCQINALKVMIPDIEPLEDILPRGSLDLGDQYYLLRAMDSAQRSITHLEQEAFQVYLDSALHLPQHNSPIKKVTRWARLRLPNCQIARSLWKEGQKPIEKVRCSRNIKFVTSDNKVKFAEVYYFACITCGEKVEPVAVVSLYSDPHPELLSMSSRTYCSVKHLREAAICVISIKSIKAVVAAIPDHQYERYIQDGSHTDRWQIVEKPGLKLCQLTVDDGDEGAIDNE</sequence>
<dbReference type="Pfam" id="PF02992">
    <property type="entry name" value="Transposase_21"/>
    <property type="match status" value="1"/>
</dbReference>
<proteinExistence type="predicted"/>
<evidence type="ECO:0000313" key="1">
    <source>
        <dbReference type="EMBL" id="KJA12904.1"/>
    </source>
</evidence>
<reference evidence="2" key="1">
    <citation type="submission" date="2014-04" db="EMBL/GenBank/DDBJ databases">
        <title>Evolutionary Origins and Diversification of the Mycorrhizal Mutualists.</title>
        <authorList>
            <consortium name="DOE Joint Genome Institute"/>
            <consortium name="Mycorrhizal Genomics Consortium"/>
            <person name="Kohler A."/>
            <person name="Kuo A."/>
            <person name="Nagy L.G."/>
            <person name="Floudas D."/>
            <person name="Copeland A."/>
            <person name="Barry K.W."/>
            <person name="Cichocki N."/>
            <person name="Veneault-Fourrey C."/>
            <person name="LaButti K."/>
            <person name="Lindquist E.A."/>
            <person name="Lipzen A."/>
            <person name="Lundell T."/>
            <person name="Morin E."/>
            <person name="Murat C."/>
            <person name="Riley R."/>
            <person name="Ohm R."/>
            <person name="Sun H."/>
            <person name="Tunlid A."/>
            <person name="Henrissat B."/>
            <person name="Grigoriev I.V."/>
            <person name="Hibbett D.S."/>
            <person name="Martin F."/>
        </authorList>
    </citation>
    <scope>NUCLEOTIDE SEQUENCE [LARGE SCALE GENOMIC DNA]</scope>
    <source>
        <strain evidence="2">FD-334 SS-4</strain>
    </source>
</reference>
<dbReference type="OMA" id="WKENERE"/>
<dbReference type="Proteomes" id="UP000054270">
    <property type="component" value="Unassembled WGS sequence"/>
</dbReference>
<dbReference type="PANTHER" id="PTHR46579:SF1">
    <property type="entry name" value="F5_8 TYPE C DOMAIN-CONTAINING PROTEIN"/>
    <property type="match status" value="1"/>
</dbReference>
<protein>
    <submittedName>
        <fullName evidence="1">Uncharacterized protein</fullName>
    </submittedName>
</protein>
<accession>A0A0D2N128</accession>
<gene>
    <name evidence="1" type="ORF">HYPSUDRAFT_152154</name>
</gene>
<organism evidence="1 2">
    <name type="scientific">Hypholoma sublateritium (strain FD-334 SS-4)</name>
    <dbReference type="NCBI Taxonomy" id="945553"/>
    <lineage>
        <taxon>Eukaryota</taxon>
        <taxon>Fungi</taxon>
        <taxon>Dikarya</taxon>
        <taxon>Basidiomycota</taxon>
        <taxon>Agaricomycotina</taxon>
        <taxon>Agaricomycetes</taxon>
        <taxon>Agaricomycetidae</taxon>
        <taxon>Agaricales</taxon>
        <taxon>Agaricineae</taxon>
        <taxon>Strophariaceae</taxon>
        <taxon>Hypholoma</taxon>
    </lineage>
</organism>
<dbReference type="AlphaFoldDB" id="A0A0D2N128"/>
<keyword evidence="2" id="KW-1185">Reference proteome</keyword>